<evidence type="ECO:0000256" key="5">
    <source>
        <dbReference type="ARBA" id="ARBA00023242"/>
    </source>
</evidence>
<dbReference type="Gene3D" id="4.10.280.10">
    <property type="entry name" value="Helix-loop-helix DNA-binding domain"/>
    <property type="match status" value="1"/>
</dbReference>
<reference evidence="8" key="1">
    <citation type="submission" date="2022-09" db="EMBL/GenBank/DDBJ databases">
        <title>Fusarium specimens isolated from Avocado Roots.</title>
        <authorList>
            <person name="Stajich J."/>
            <person name="Roper C."/>
            <person name="Heimlech-Rivalta G."/>
        </authorList>
    </citation>
    <scope>NUCLEOTIDE SEQUENCE</scope>
    <source>
        <strain evidence="8">CF00136</strain>
    </source>
</reference>
<dbReference type="OrthoDB" id="8964853at2759"/>
<accession>A0A9W8VF58</accession>
<evidence type="ECO:0000256" key="6">
    <source>
        <dbReference type="SAM" id="MobiDB-lite"/>
    </source>
</evidence>
<dbReference type="InterPro" id="IPR036638">
    <property type="entry name" value="HLH_DNA-bd_sf"/>
</dbReference>
<dbReference type="GO" id="GO:0003700">
    <property type="term" value="F:DNA-binding transcription factor activity"/>
    <property type="evidence" value="ECO:0007669"/>
    <property type="project" value="TreeGrafter"/>
</dbReference>
<name>A0A9W8VF58_9HYPO</name>
<keyword evidence="3" id="KW-0010">Activator</keyword>
<dbReference type="Proteomes" id="UP001152049">
    <property type="component" value="Unassembled WGS sequence"/>
</dbReference>
<evidence type="ECO:0000256" key="1">
    <source>
        <dbReference type="ARBA" id="ARBA00023015"/>
    </source>
</evidence>
<dbReference type="AlphaFoldDB" id="A0A9W8VF58"/>
<dbReference type="CDD" id="cd00083">
    <property type="entry name" value="bHLH_SF"/>
    <property type="match status" value="1"/>
</dbReference>
<dbReference type="PANTHER" id="PTHR10328:SF3">
    <property type="entry name" value="PROTEIN MAX"/>
    <property type="match status" value="1"/>
</dbReference>
<feature type="region of interest" description="Disordered" evidence="6">
    <location>
        <begin position="139"/>
        <end position="168"/>
    </location>
</feature>
<feature type="domain" description="BHLH" evidence="7">
    <location>
        <begin position="24"/>
        <end position="76"/>
    </location>
</feature>
<dbReference type="SMART" id="SM00353">
    <property type="entry name" value="HLH"/>
    <property type="match status" value="1"/>
</dbReference>
<evidence type="ECO:0000256" key="2">
    <source>
        <dbReference type="ARBA" id="ARBA00023125"/>
    </source>
</evidence>
<keyword evidence="2" id="KW-0238">DNA-binding</keyword>
<dbReference type="Pfam" id="PF00010">
    <property type="entry name" value="HLH"/>
    <property type="match status" value="1"/>
</dbReference>
<keyword evidence="1" id="KW-0805">Transcription regulation</keyword>
<dbReference type="GO" id="GO:0090575">
    <property type="term" value="C:RNA polymerase II transcription regulator complex"/>
    <property type="evidence" value="ECO:0007669"/>
    <property type="project" value="TreeGrafter"/>
</dbReference>
<dbReference type="PANTHER" id="PTHR10328">
    <property type="entry name" value="PROTEIN MAX MYC-ASSOCIATED FACTOR X"/>
    <property type="match status" value="1"/>
</dbReference>
<organism evidence="8 9">
    <name type="scientific">Fusarium torreyae</name>
    <dbReference type="NCBI Taxonomy" id="1237075"/>
    <lineage>
        <taxon>Eukaryota</taxon>
        <taxon>Fungi</taxon>
        <taxon>Dikarya</taxon>
        <taxon>Ascomycota</taxon>
        <taxon>Pezizomycotina</taxon>
        <taxon>Sordariomycetes</taxon>
        <taxon>Hypocreomycetidae</taxon>
        <taxon>Hypocreales</taxon>
        <taxon>Nectriaceae</taxon>
        <taxon>Fusarium</taxon>
    </lineage>
</organism>
<protein>
    <recommendedName>
        <fullName evidence="7">BHLH domain-containing protein</fullName>
    </recommendedName>
</protein>
<comment type="caution">
    <text evidence="8">The sequence shown here is derived from an EMBL/GenBank/DDBJ whole genome shotgun (WGS) entry which is preliminary data.</text>
</comment>
<dbReference type="GO" id="GO:0003677">
    <property type="term" value="F:DNA binding"/>
    <property type="evidence" value="ECO:0007669"/>
    <property type="project" value="UniProtKB-KW"/>
</dbReference>
<dbReference type="EMBL" id="JAOQAZ010000008">
    <property type="protein sequence ID" value="KAJ4264543.1"/>
    <property type="molecule type" value="Genomic_DNA"/>
</dbReference>
<evidence type="ECO:0000259" key="7">
    <source>
        <dbReference type="PROSITE" id="PS50888"/>
    </source>
</evidence>
<dbReference type="PROSITE" id="PS50888">
    <property type="entry name" value="BHLH"/>
    <property type="match status" value="1"/>
</dbReference>
<keyword evidence="9" id="KW-1185">Reference proteome</keyword>
<sequence>MSSHSNVMNPRPKRKPRARPLPPDVTARNLAIEKKRRGEMNDNFLELARLLPGLGSSRRLTKVLIVNKTIEHVRQQRNICLAAAQDMQDLLVENRQLILEVNALRTQVMGPAAPPVQAKPMTEAMSQLVETKNHVFGTFPAGFGDNSPDDVTTTPPETSRESNEVTPPMDHSYIAPSQQTILNVAAESNQGSIEQMPPISLPVSAYRDPQANYDTCWDMPVDPSFIPSLDLFTPSNSFLDSQMLAHTEDTTPTSWFSGTDTSNIPGLMLNGYGNGDLQSCI</sequence>
<dbReference type="GO" id="GO:0046983">
    <property type="term" value="F:protein dimerization activity"/>
    <property type="evidence" value="ECO:0007669"/>
    <property type="project" value="InterPro"/>
</dbReference>
<gene>
    <name evidence="8" type="ORF">NW762_005745</name>
</gene>
<keyword evidence="5" id="KW-0539">Nucleus</keyword>
<evidence type="ECO:0000313" key="8">
    <source>
        <dbReference type="EMBL" id="KAJ4264543.1"/>
    </source>
</evidence>
<dbReference type="GO" id="GO:0045944">
    <property type="term" value="P:positive regulation of transcription by RNA polymerase II"/>
    <property type="evidence" value="ECO:0007669"/>
    <property type="project" value="TreeGrafter"/>
</dbReference>
<evidence type="ECO:0000256" key="3">
    <source>
        <dbReference type="ARBA" id="ARBA00023159"/>
    </source>
</evidence>
<proteinExistence type="predicted"/>
<dbReference type="SUPFAM" id="SSF47459">
    <property type="entry name" value="HLH, helix-loop-helix DNA-binding domain"/>
    <property type="match status" value="1"/>
</dbReference>
<keyword evidence="4" id="KW-0804">Transcription</keyword>
<evidence type="ECO:0000256" key="4">
    <source>
        <dbReference type="ARBA" id="ARBA00023163"/>
    </source>
</evidence>
<feature type="region of interest" description="Disordered" evidence="6">
    <location>
        <begin position="1"/>
        <end position="23"/>
    </location>
</feature>
<dbReference type="InterPro" id="IPR011598">
    <property type="entry name" value="bHLH_dom"/>
</dbReference>
<evidence type="ECO:0000313" key="9">
    <source>
        <dbReference type="Proteomes" id="UP001152049"/>
    </source>
</evidence>